<keyword evidence="2" id="KW-1185">Reference proteome</keyword>
<evidence type="ECO:0008006" key="3">
    <source>
        <dbReference type="Google" id="ProtNLM"/>
    </source>
</evidence>
<sequence length="487" mass="54698">MAGTTFLSLPNELICMIANFCHDTQDAYRLCFVNQRILPSAQRALYRTIIILPAHYNQVVILIRTLVENPHLRGLVRGLVIFQGPDTYYDVRKMKTPTNLAFWHNSKLDESRLSGNERHILLSCRQYMALNPLSMPLIVGLMLGLLLCFVNRIEFLQITQLNFGPRTHDWQLVGFKSILALATSSLPTEAAKPRKHSQTASVSGRSFNSLEYFFAHPTLATFTSSYDLGYPSLFRLLNDGTTFPLKQLNLRRTGFNAATLSKALRRFTKLTHLFVDVDPNSNGLGLSIKPELGAAITECCPRIEHLSLKACERGKIKFFGENPTREIGFFLNSVRTLSGLRVFRISLALCPSLLEVLDERATLVKYLLPCQAETLMLDTTETNENVMGVPYLEGVRSLILSLCQAHHEDHLRFKTVVVTVRAGGNINWYEVVRKVREHGAGTNFRLMVAVSPPMVPIFWTNSCNAEIDMPALLSVVGRQARTIVDSG</sequence>
<evidence type="ECO:0000313" key="1">
    <source>
        <dbReference type="EMBL" id="KXH61794.1"/>
    </source>
</evidence>
<protein>
    <recommendedName>
        <fullName evidence="3">F-box domain-containing protein</fullName>
    </recommendedName>
</protein>
<organism evidence="1 2">
    <name type="scientific">Colletotrichum salicis</name>
    <dbReference type="NCBI Taxonomy" id="1209931"/>
    <lineage>
        <taxon>Eukaryota</taxon>
        <taxon>Fungi</taxon>
        <taxon>Dikarya</taxon>
        <taxon>Ascomycota</taxon>
        <taxon>Pezizomycotina</taxon>
        <taxon>Sordariomycetes</taxon>
        <taxon>Hypocreomycetidae</taxon>
        <taxon>Glomerellales</taxon>
        <taxon>Glomerellaceae</taxon>
        <taxon>Colletotrichum</taxon>
        <taxon>Colletotrichum acutatum species complex</taxon>
    </lineage>
</organism>
<dbReference type="AlphaFoldDB" id="A0A135UN05"/>
<comment type="caution">
    <text evidence="1">The sequence shown here is derived from an EMBL/GenBank/DDBJ whole genome shotgun (WGS) entry which is preliminary data.</text>
</comment>
<dbReference type="Proteomes" id="UP000070121">
    <property type="component" value="Unassembled WGS sequence"/>
</dbReference>
<gene>
    <name evidence="1" type="ORF">CSAL01_11403</name>
</gene>
<name>A0A135UN05_9PEZI</name>
<dbReference type="Gene3D" id="3.80.10.10">
    <property type="entry name" value="Ribonuclease Inhibitor"/>
    <property type="match status" value="1"/>
</dbReference>
<dbReference type="OrthoDB" id="4848038at2759"/>
<evidence type="ECO:0000313" key="2">
    <source>
        <dbReference type="Proteomes" id="UP000070121"/>
    </source>
</evidence>
<reference evidence="1 2" key="1">
    <citation type="submission" date="2014-02" db="EMBL/GenBank/DDBJ databases">
        <title>The genome sequence of Colletotrichum salicis CBS 607.94.</title>
        <authorList>
            <person name="Baroncelli R."/>
            <person name="Thon M.R."/>
        </authorList>
    </citation>
    <scope>NUCLEOTIDE SEQUENCE [LARGE SCALE GENOMIC DNA]</scope>
    <source>
        <strain evidence="1 2">CBS 607.94</strain>
    </source>
</reference>
<proteinExistence type="predicted"/>
<dbReference type="InterPro" id="IPR032675">
    <property type="entry name" value="LRR_dom_sf"/>
</dbReference>
<dbReference type="EMBL" id="JFFI01001246">
    <property type="protein sequence ID" value="KXH61794.1"/>
    <property type="molecule type" value="Genomic_DNA"/>
</dbReference>
<accession>A0A135UN05</accession>